<dbReference type="InterPro" id="IPR029052">
    <property type="entry name" value="Metallo-depent_PP-like"/>
</dbReference>
<evidence type="ECO:0000313" key="5">
    <source>
        <dbReference type="EMBL" id="NIH80083.1"/>
    </source>
</evidence>
<gene>
    <name evidence="5" type="ORF">FHX46_002613</name>
</gene>
<dbReference type="InterPro" id="IPR019079">
    <property type="entry name" value="Capsule_synth_CapA"/>
</dbReference>
<name>A0ABX0SU37_9PSEU</name>
<dbReference type="SUPFAM" id="SSF56300">
    <property type="entry name" value="Metallo-dependent phosphatases"/>
    <property type="match status" value="1"/>
</dbReference>
<feature type="domain" description="Capsule synthesis protein CapA" evidence="4">
    <location>
        <begin position="51"/>
        <end position="293"/>
    </location>
</feature>
<keyword evidence="6" id="KW-1185">Reference proteome</keyword>
<reference evidence="5 6" key="1">
    <citation type="submission" date="2020-03" db="EMBL/GenBank/DDBJ databases">
        <title>Sequencing the genomes of 1000 actinobacteria strains.</title>
        <authorList>
            <person name="Klenk H.-P."/>
        </authorList>
    </citation>
    <scope>NUCLEOTIDE SEQUENCE [LARGE SCALE GENOMIC DNA]</scope>
    <source>
        <strain evidence="5 6">DSM 45668</strain>
    </source>
</reference>
<evidence type="ECO:0000256" key="1">
    <source>
        <dbReference type="ARBA" id="ARBA00005662"/>
    </source>
</evidence>
<comment type="similarity">
    <text evidence="1">Belongs to the CapA family.</text>
</comment>
<dbReference type="CDD" id="cd07381">
    <property type="entry name" value="MPP_CapA"/>
    <property type="match status" value="1"/>
</dbReference>
<organism evidence="5 6">
    <name type="scientific">Amycolatopsis viridis</name>
    <dbReference type="NCBI Taxonomy" id="185678"/>
    <lineage>
        <taxon>Bacteria</taxon>
        <taxon>Bacillati</taxon>
        <taxon>Actinomycetota</taxon>
        <taxon>Actinomycetes</taxon>
        <taxon>Pseudonocardiales</taxon>
        <taxon>Pseudonocardiaceae</taxon>
        <taxon>Amycolatopsis</taxon>
    </lineage>
</organism>
<proteinExistence type="inferred from homology"/>
<feature type="compositionally biased region" description="Low complexity" evidence="2">
    <location>
        <begin position="26"/>
        <end position="41"/>
    </location>
</feature>
<comment type="caution">
    <text evidence="5">The sequence shown here is derived from an EMBL/GenBank/DDBJ whole genome shotgun (WGS) entry which is preliminary data.</text>
</comment>
<dbReference type="InterPro" id="IPR052169">
    <property type="entry name" value="CW_Biosynth-Accessory"/>
</dbReference>
<feature type="region of interest" description="Disordered" evidence="2">
    <location>
        <begin position="26"/>
        <end position="47"/>
    </location>
</feature>
<feature type="chain" id="PRO_5046089443" evidence="3">
    <location>
        <begin position="24"/>
        <end position="374"/>
    </location>
</feature>
<dbReference type="PANTHER" id="PTHR33393:SF13">
    <property type="entry name" value="PGA BIOSYNTHESIS PROTEIN CAPA"/>
    <property type="match status" value="1"/>
</dbReference>
<dbReference type="Proteomes" id="UP000754495">
    <property type="component" value="Unassembled WGS sequence"/>
</dbReference>
<evidence type="ECO:0000259" key="4">
    <source>
        <dbReference type="SMART" id="SM00854"/>
    </source>
</evidence>
<sequence>MRIRLVLAGVAAGALLAACFAPADDPAQSGAQSGAQPGARPAAPPADPGFSVVATGDVLIHPELTGQATADGGGRRDYRPLLAGIRDTVSAADLAICHLETPLAPAAGPFRGYPEFSAPPEIAGALAATGYDDCSTASNHTLDQGGDGVNRTLDDLDQAGVRHTGSARTPQEARTPLVLDVHGVKVGHVSYTFGFNGKQPPTEWVSNPLDANAVLAGARAARAAGAQVVIASLHWGTEYQHEPTADQQRIAQRVLADPAVDLIIGHHAHVVQPIEKISGKWVAYGLGNSIARHSEPHGDTEEGLIGRFHFTRTGRGWTVDRAEYVPTVIDLGPPIRLRTAGDPALNPARAAQALARTDEVVLSRGAAAQGLTRG</sequence>
<dbReference type="PROSITE" id="PS51257">
    <property type="entry name" value="PROKAR_LIPOPROTEIN"/>
    <property type="match status" value="1"/>
</dbReference>
<dbReference type="Pfam" id="PF09587">
    <property type="entry name" value="PGA_cap"/>
    <property type="match status" value="1"/>
</dbReference>
<dbReference type="PANTHER" id="PTHR33393">
    <property type="entry name" value="POLYGLUTAMINE SYNTHESIS ACCESSORY PROTEIN RV0574C-RELATED"/>
    <property type="match status" value="1"/>
</dbReference>
<dbReference type="RefSeq" id="WP_167113738.1">
    <property type="nucleotide sequence ID" value="NZ_JAANOU010000001.1"/>
</dbReference>
<dbReference type="SMART" id="SM00854">
    <property type="entry name" value="PGA_cap"/>
    <property type="match status" value="1"/>
</dbReference>
<evidence type="ECO:0000256" key="3">
    <source>
        <dbReference type="SAM" id="SignalP"/>
    </source>
</evidence>
<protein>
    <submittedName>
        <fullName evidence="5">Poly-gamma-glutamate synthesis protein (Capsule biosynthesis protein)</fullName>
    </submittedName>
</protein>
<feature type="signal peptide" evidence="3">
    <location>
        <begin position="1"/>
        <end position="23"/>
    </location>
</feature>
<dbReference type="EMBL" id="JAANOU010000001">
    <property type="protein sequence ID" value="NIH80083.1"/>
    <property type="molecule type" value="Genomic_DNA"/>
</dbReference>
<accession>A0ABX0SU37</accession>
<evidence type="ECO:0000256" key="2">
    <source>
        <dbReference type="SAM" id="MobiDB-lite"/>
    </source>
</evidence>
<dbReference type="Gene3D" id="3.60.21.10">
    <property type="match status" value="1"/>
</dbReference>
<keyword evidence="3" id="KW-0732">Signal</keyword>
<evidence type="ECO:0000313" key="6">
    <source>
        <dbReference type="Proteomes" id="UP000754495"/>
    </source>
</evidence>